<evidence type="ECO:0000313" key="6">
    <source>
        <dbReference type="Proteomes" id="UP000054359"/>
    </source>
</evidence>
<keyword evidence="4" id="KW-0813">Transport</keyword>
<name>A0A087UXU5_STEMI</name>
<comment type="subcellular location">
    <subcellularLocation>
        <location evidence="4">Membrane</location>
        <topology evidence="4">Multi-pass membrane protein</topology>
    </subcellularLocation>
</comment>
<evidence type="ECO:0000256" key="2">
    <source>
        <dbReference type="ARBA" id="ARBA00022989"/>
    </source>
</evidence>
<evidence type="ECO:0000313" key="5">
    <source>
        <dbReference type="EMBL" id="KFM82184.1"/>
    </source>
</evidence>
<accession>A0A087UXU5</accession>
<dbReference type="GO" id="GO:0016020">
    <property type="term" value="C:membrane"/>
    <property type="evidence" value="ECO:0007669"/>
    <property type="project" value="UniProtKB-SubCell"/>
</dbReference>
<keyword evidence="4" id="KW-0187">Copper transport</keyword>
<evidence type="ECO:0000256" key="3">
    <source>
        <dbReference type="ARBA" id="ARBA00023136"/>
    </source>
</evidence>
<dbReference type="OrthoDB" id="73901at2759"/>
<keyword evidence="4" id="KW-0186">Copper</keyword>
<dbReference type="Proteomes" id="UP000054359">
    <property type="component" value="Unassembled WGS sequence"/>
</dbReference>
<dbReference type="AlphaFoldDB" id="A0A087UXU5"/>
<evidence type="ECO:0000256" key="4">
    <source>
        <dbReference type="RuleBase" id="RU367022"/>
    </source>
</evidence>
<keyword evidence="1" id="KW-0812">Transmembrane</keyword>
<comment type="similarity">
    <text evidence="4">Belongs to the copper transporter (Ctr) (TC 1.A.56) family. SLC31A subfamily.</text>
</comment>
<keyword evidence="2" id="KW-1133">Transmembrane helix</keyword>
<feature type="non-terminal residue" evidence="5">
    <location>
        <position position="80"/>
    </location>
</feature>
<dbReference type="EMBL" id="KK122189">
    <property type="protein sequence ID" value="KFM82184.1"/>
    <property type="molecule type" value="Genomic_DNA"/>
</dbReference>
<proteinExistence type="inferred from homology"/>
<keyword evidence="4" id="KW-0406">Ion transport</keyword>
<dbReference type="InterPro" id="IPR007274">
    <property type="entry name" value="Cop_transporter"/>
</dbReference>
<sequence>MFGLCIGVAFFTIVYEVVKSLRHYLVILQMKTKDSSNTIHSEAGRHSSLFRRLNPSLQKTIERLKYHCLQTLLHMLQLTM</sequence>
<dbReference type="Pfam" id="PF04145">
    <property type="entry name" value="Ctr"/>
    <property type="match status" value="1"/>
</dbReference>
<gene>
    <name evidence="5" type="ORF">X975_05921</name>
</gene>
<reference evidence="5 6" key="1">
    <citation type="submission" date="2013-11" db="EMBL/GenBank/DDBJ databases">
        <title>Genome sequencing of Stegodyphus mimosarum.</title>
        <authorList>
            <person name="Bechsgaard J."/>
        </authorList>
    </citation>
    <scope>NUCLEOTIDE SEQUENCE [LARGE SCALE GENOMIC DNA]</scope>
</reference>
<organism evidence="5 6">
    <name type="scientific">Stegodyphus mimosarum</name>
    <name type="common">African social velvet spider</name>
    <dbReference type="NCBI Taxonomy" id="407821"/>
    <lineage>
        <taxon>Eukaryota</taxon>
        <taxon>Metazoa</taxon>
        <taxon>Ecdysozoa</taxon>
        <taxon>Arthropoda</taxon>
        <taxon>Chelicerata</taxon>
        <taxon>Arachnida</taxon>
        <taxon>Araneae</taxon>
        <taxon>Araneomorphae</taxon>
        <taxon>Entelegynae</taxon>
        <taxon>Eresoidea</taxon>
        <taxon>Eresidae</taxon>
        <taxon>Stegodyphus</taxon>
    </lineage>
</organism>
<keyword evidence="6" id="KW-1185">Reference proteome</keyword>
<protein>
    <recommendedName>
        <fullName evidence="4">Copper transport protein</fullName>
    </recommendedName>
</protein>
<dbReference type="GO" id="GO:0005375">
    <property type="term" value="F:copper ion transmembrane transporter activity"/>
    <property type="evidence" value="ECO:0007669"/>
    <property type="project" value="UniProtKB-UniRule"/>
</dbReference>
<keyword evidence="3 4" id="KW-0472">Membrane</keyword>
<evidence type="ECO:0000256" key="1">
    <source>
        <dbReference type="ARBA" id="ARBA00022692"/>
    </source>
</evidence>